<feature type="compositionally biased region" description="Low complexity" evidence="4">
    <location>
        <begin position="94"/>
        <end position="103"/>
    </location>
</feature>
<gene>
    <name evidence="7" type="ORF">GCM10012284_39700</name>
</gene>
<dbReference type="InterPro" id="IPR050708">
    <property type="entry name" value="T6SS_VgrG/RHS"/>
</dbReference>
<dbReference type="InterPro" id="IPR030934">
    <property type="entry name" value="Intein_C"/>
</dbReference>
<dbReference type="Gene3D" id="2.60.120.200">
    <property type="match status" value="1"/>
</dbReference>
<keyword evidence="2" id="KW-0677">Repeat</keyword>
<feature type="region of interest" description="Disordered" evidence="4">
    <location>
        <begin position="44"/>
        <end position="120"/>
    </location>
</feature>
<dbReference type="InterPro" id="IPR045351">
    <property type="entry name" value="DUF6531"/>
</dbReference>
<evidence type="ECO:0000256" key="4">
    <source>
        <dbReference type="SAM" id="MobiDB-lite"/>
    </source>
</evidence>
<dbReference type="Pfam" id="PF20148">
    <property type="entry name" value="DUF6531"/>
    <property type="match status" value="1"/>
</dbReference>
<evidence type="ECO:0000313" key="8">
    <source>
        <dbReference type="Proteomes" id="UP000656042"/>
    </source>
</evidence>
<dbReference type="Gene3D" id="2.170.16.10">
    <property type="entry name" value="Hedgehog/Intein (Hint) domain"/>
    <property type="match status" value="1"/>
</dbReference>
<dbReference type="InterPro" id="IPR006558">
    <property type="entry name" value="LamG-like"/>
</dbReference>
<name>A0A8J3FQV9_9ACTN</name>
<dbReference type="RefSeq" id="WP_189080751.1">
    <property type="nucleotide sequence ID" value="NZ_BMMX01000019.1"/>
</dbReference>
<dbReference type="Pfam" id="PF05593">
    <property type="entry name" value="RHS_repeat"/>
    <property type="match status" value="4"/>
</dbReference>
<dbReference type="InterPro" id="IPR006530">
    <property type="entry name" value="YD"/>
</dbReference>
<evidence type="ECO:0000259" key="6">
    <source>
        <dbReference type="SMART" id="SM00560"/>
    </source>
</evidence>
<evidence type="ECO:0000256" key="1">
    <source>
        <dbReference type="ARBA" id="ARBA00022729"/>
    </source>
</evidence>
<dbReference type="Pfam" id="PF13385">
    <property type="entry name" value="Laminin_G_3"/>
    <property type="match status" value="1"/>
</dbReference>
<dbReference type="SMART" id="SM00560">
    <property type="entry name" value="LamGL"/>
    <property type="match status" value="1"/>
</dbReference>
<dbReference type="NCBIfam" id="TIGR03696">
    <property type="entry name" value="Rhs_assc_core"/>
    <property type="match status" value="1"/>
</dbReference>
<evidence type="ECO:0000256" key="2">
    <source>
        <dbReference type="ARBA" id="ARBA00022737"/>
    </source>
</evidence>
<dbReference type="Pfam" id="PF25023">
    <property type="entry name" value="TEN_YD-shell"/>
    <property type="match status" value="1"/>
</dbReference>
<feature type="domain" description="Hint" evidence="5">
    <location>
        <begin position="3032"/>
        <end position="3137"/>
    </location>
</feature>
<feature type="compositionally biased region" description="Pro residues" evidence="4">
    <location>
        <begin position="1309"/>
        <end position="1320"/>
    </location>
</feature>
<feature type="compositionally biased region" description="Polar residues" evidence="4">
    <location>
        <begin position="1407"/>
        <end position="1416"/>
    </location>
</feature>
<feature type="compositionally biased region" description="Basic and acidic residues" evidence="4">
    <location>
        <begin position="1420"/>
        <end position="1435"/>
    </location>
</feature>
<accession>A0A8J3FQV9</accession>
<dbReference type="SUPFAM" id="SSF51294">
    <property type="entry name" value="Hedgehog/intein (Hint) domain"/>
    <property type="match status" value="1"/>
</dbReference>
<dbReference type="Pfam" id="PF07591">
    <property type="entry name" value="PT-HINT"/>
    <property type="match status" value="1"/>
</dbReference>
<protein>
    <recommendedName>
        <fullName evidence="9">RHS repeat-associated core domain-containing protein</fullName>
    </recommendedName>
</protein>
<dbReference type="InterPro" id="IPR036844">
    <property type="entry name" value="Hint_dom_sf"/>
</dbReference>
<keyword evidence="1" id="KW-0732">Signal</keyword>
<dbReference type="NCBIfam" id="TIGR01643">
    <property type="entry name" value="YD_repeat_2x"/>
    <property type="match status" value="7"/>
</dbReference>
<dbReference type="Gene3D" id="2.180.10.10">
    <property type="entry name" value="RHS repeat-associated core"/>
    <property type="match status" value="5"/>
</dbReference>
<dbReference type="Proteomes" id="UP000656042">
    <property type="component" value="Unassembled WGS sequence"/>
</dbReference>
<dbReference type="InterPro" id="IPR031325">
    <property type="entry name" value="RHS_repeat"/>
</dbReference>
<dbReference type="PROSITE" id="PS50818">
    <property type="entry name" value="INTEIN_C_TER"/>
    <property type="match status" value="1"/>
</dbReference>
<dbReference type="InterPro" id="IPR022385">
    <property type="entry name" value="Rhs_assc_core"/>
</dbReference>
<dbReference type="SUPFAM" id="SSF49899">
    <property type="entry name" value="Concanavalin A-like lectins/glucanases"/>
    <property type="match status" value="1"/>
</dbReference>
<dbReference type="SMART" id="SM00306">
    <property type="entry name" value="HintN"/>
    <property type="match status" value="1"/>
</dbReference>
<comment type="caution">
    <text evidence="7">The sequence shown here is derived from an EMBL/GenBank/DDBJ whole genome shotgun (WGS) entry which is preliminary data.</text>
</comment>
<dbReference type="PANTHER" id="PTHR32305">
    <property type="match status" value="1"/>
</dbReference>
<feature type="compositionally biased region" description="Basic and acidic residues" evidence="4">
    <location>
        <begin position="111"/>
        <end position="120"/>
    </location>
</feature>
<dbReference type="PANTHER" id="PTHR32305:SF15">
    <property type="entry name" value="PROTEIN RHSA-RELATED"/>
    <property type="match status" value="1"/>
</dbReference>
<reference evidence="7" key="2">
    <citation type="submission" date="2020-09" db="EMBL/GenBank/DDBJ databases">
        <authorList>
            <person name="Sun Q."/>
            <person name="Zhou Y."/>
        </authorList>
    </citation>
    <scope>NUCLEOTIDE SEQUENCE</scope>
    <source>
        <strain evidence="7">CGMCC 4.7299</strain>
    </source>
</reference>
<feature type="region of interest" description="Disordered" evidence="4">
    <location>
        <begin position="1298"/>
        <end position="1334"/>
    </location>
</feature>
<evidence type="ECO:0000313" key="7">
    <source>
        <dbReference type="EMBL" id="GGL01195.1"/>
    </source>
</evidence>
<feature type="region of interest" description="Disordered" evidence="4">
    <location>
        <begin position="1407"/>
        <end position="1438"/>
    </location>
</feature>
<proteinExistence type="predicted"/>
<reference evidence="7" key="1">
    <citation type="journal article" date="2014" name="Int. J. Syst. Evol. Microbiol.">
        <title>Complete genome sequence of Corynebacterium casei LMG S-19264T (=DSM 44701T), isolated from a smear-ripened cheese.</title>
        <authorList>
            <consortium name="US DOE Joint Genome Institute (JGI-PGF)"/>
            <person name="Walter F."/>
            <person name="Albersmeier A."/>
            <person name="Kalinowski J."/>
            <person name="Ruckert C."/>
        </authorList>
    </citation>
    <scope>NUCLEOTIDE SEQUENCE</scope>
    <source>
        <strain evidence="7">CGMCC 4.7299</strain>
    </source>
</reference>
<feature type="domain" description="LamG-like jellyroll fold" evidence="6">
    <location>
        <begin position="1051"/>
        <end position="1202"/>
    </location>
</feature>
<evidence type="ECO:0000256" key="3">
    <source>
        <dbReference type="ARBA" id="ARBA00023157"/>
    </source>
</evidence>
<keyword evidence="3" id="KW-1015">Disulfide bond</keyword>
<dbReference type="InterPro" id="IPR003587">
    <property type="entry name" value="Hint_dom_N"/>
</dbReference>
<organism evidence="7 8">
    <name type="scientific">Mangrovihabitans endophyticus</name>
    <dbReference type="NCBI Taxonomy" id="1751298"/>
    <lineage>
        <taxon>Bacteria</taxon>
        <taxon>Bacillati</taxon>
        <taxon>Actinomycetota</taxon>
        <taxon>Actinomycetes</taxon>
        <taxon>Micromonosporales</taxon>
        <taxon>Micromonosporaceae</taxon>
        <taxon>Mangrovihabitans</taxon>
    </lineage>
</organism>
<evidence type="ECO:0000259" key="5">
    <source>
        <dbReference type="SMART" id="SM00306"/>
    </source>
</evidence>
<dbReference type="InterPro" id="IPR013320">
    <property type="entry name" value="ConA-like_dom_sf"/>
</dbReference>
<dbReference type="InterPro" id="IPR056823">
    <property type="entry name" value="TEN-like_YD-shell"/>
</dbReference>
<evidence type="ECO:0008006" key="9">
    <source>
        <dbReference type="Google" id="ProtNLM"/>
    </source>
</evidence>
<dbReference type="EMBL" id="BMMX01000019">
    <property type="protein sequence ID" value="GGL01195.1"/>
    <property type="molecule type" value="Genomic_DNA"/>
</dbReference>
<sequence>MAVGTAALLAACTGQEGTTAVLENPRPVVAHGAQHVAAEAPHQRWGGADGLNPVAGEPGNDFVPPSQRSRYPLLKHPARPANRASVVDTERTAAARAAANAATDPGFNARTSRERVGDRDAHRRVYDNADGTQTTEYSTAALNYRTADGGWAPIDAHLTGDAATGWQRTGDTVGLRLAPRADAAELVRVTLPGGGVLAYGAAGARGVTGRVDGDTATYRGVWPDVDVELQAQPGGVKETLVLGSAAAPHGFTFPLRLTGLSAAVDGAAVVLTDPAGNRRASIPAGYLVDASGAVSHAVRYRLVDGETGAALRVEADEDWLADPQRQFPVRLDPPVLADGAASQGLVVQGSSSHGGGDELLVGRRNGKNSASYLKFPGLVSDLRNHTIFSAQLSFANFSAPSCKPRTVSVHPVTGSWSAGDTDRSYPGPGVGSALASASVAQGYVALGHASSACPVTGTVINLGSKGRDLVQGWVNGKVANNGISLRAPVGDESAWKVIAGTGTANPPKLYVTHTPYNAKYSVPHPTPDPAVLQNQDGKVKVSVTNTSAMDWSASGYKLIYRAYNAKTNASVGQFVAASLPGTVARNAKVTLDATIRALPIGDYLLDFSMATSDGRVVFTDEMVPPARIALSVENIEPVVEEVYPPNGYASPILTPQLWARAIDLDAPPGSALQFRFQYCSISSSGEPTDCTLTPYQSGQAFTIPAGKLRWSTVYQWRAYVKDNADETITPYSTLITTVPQPEITSRVANAPYGSQDRDFDPDLGNFSTAAVDANVATAGPPLSVVRSYNSLDPRRDLAFGAGWMSQFDMRLVLDADGSGNALVTYPDGQQVRFGRNPDNTFAAPIGRTARLTIDAGAGTYQLEDSAGTTYRFRGGDGRIARITDKYSRYLEFSYTSAGTLSTAHSSFGNRTIGRSLTFGWNADNTHVTSVSTEPVGGRALTWTYQYDGDLLTRACSPGAVNCTTYGYAPGSHYRSGVLDAGPESYWRLGEDSGSTGAASEVGNNLGKDAGTAANVTFGADGALAGTDDTAGQFNGTTSMVELPGGTVKASRDTTVELWFKVDPTQTGGPLIGYQDKKLSESPGTGVPLLYTGSDGHLRGQFKTTSDTPVPMDIAVDVRDGKWHHAVLSVTADVQSLYLDGGHKATMPASAGVVDHNLLTANQLGAAWATNPTAWPRWGSTAKRTLSGSLDELAVYDHALSDQIVRSHWLLGTTPADQLSTVTLPSGRIASETAYDTAADRVTEYTDGNGGTWKIGLPTVYGGDTDLRRSVRVFDPADRPSMYEYDALANRLLRSASPIGLTTRPEDRPPSPAPSPSPSPSPTEVCSSPDPGYPQFCTHIPDDASGPIFEANELTGMAVRSYGYDALGRQNKIVDENGGTIELAHDARGNVTSRKTCRAPGDCQTTYTSYTTPSANNPLDPRNDLPVEVRDPRSASETDNTYRTTTQYTVAGDVSSETGPDGAITSTDYTSGNQFAVNPDVDFMPPGLPYRVYDTADHMTQFRYNAYGDTTYVKTQTAMVTESTYDALGRKVMDRETSDAYPDGVVTTYTYDDMGRLLTTTGPVTVNAVDGTRHQAVTTNTYDVDGNVIRTAVADALDPNEPERATTIEYDDYGHPTRTVNAEGDEQTEGWDRFGNRTSLVDGNGNHYGYAYTARNELAEVRLYDWHGDPDGAPAQDDDLGYVVLTSYAYDYGGRMAFQVDSMGRKLAYSYYDDGMLASIVLKNFHNPDGSTRDYVVEKDSYDDAGNLTRQETSNGVEAIKNTIDRIGRTQSTTYDPDGLNRYTTYGFDTLGNVTSTTQGGNPSNVPWFTPAGVATHTTHSYNSVGQLERDQVSDGSATRTTSYTYNQRGDLLTQTDARGNESGADRAAHTTTYQYDENGDPVRVSAPAVATESGGGAATTTRPATATGYNAFGEVVAVKDALGRITRNRYDRMGRLVEVTEPEYTAPGAPTTGATPVTTMAYDALGNVTEATDARGNVTRYTYDRLNRVVTRDEPAATNDERAVTRFTYTRTGQLLSTVGPTGIRTEATYDDLDRQVTATQFERQPSQDTFTSRMRYDDAGNLLQVTSPGGQVTTMSYNKIGELLTSIDPNGVTTRHGYDGFGNLVRNSDGAGRTTRRDYDLFGQVSAEIDLRPDGTTVREETYGYDANGNVTSRTNALGVAVTFQYDVLDRLVRQVEPTSASHSITTTFGYDAAGNRTRYTDGRQNSTYYTFNSMGLPESVVEPSTAAHPALADRTWTVGYDLNGNADRISAPGGVVRTRVYDAADRMIAENGSGAATSASRGITYDLADRPTAITASGNDDTYTYDDRGDLLTAAGVSGSASFAYDADGSMIRRTDAVGTATFGYRNGRLDSMTDAASGVTQKLGYNNAGLVDSIDYGQGRTRTFGYDDLGRLASDRLSNSGGSAVATVAYRYDLDDRLIGKDTTGTAGAGSNTYGYDDAGRLTSWTSANGTVDYAWDDSGNRTRAGAKTATYDQRNRLLSDGDYTYTYTPRGTMSGRTSSGLTDTYDFDAFDRLIGAEGQTYVYDGLNRVINRNGTLFSYAGTEQDPVGDGIEKFARGPDGELLAVEDQTDNTRITVSDEHDDVVAAFDADGDLNALDGSTAFDPYGQRIAESGDQSRVGYQGDWTDPDTGQVDMGARWYEPDTGGFTSRDTVGYNGGDSILANKYTYGAGDPLANTDPSGNWPSCGWCKRQLSKVWHKAQSAYNWGKRVVSTGLGYVKEGTRWLVSQGKAAYSAIKRGVTNVVNKAKEWGSWAWSKGKQGYQAAKSGYDRYVAPTLKRARDYAAAKAEQVHQAAVKVTQKAKAAINYAVKHVSIKRIGAAVKAGLKNIKVTVSAAIPAKLVQSYNAVVQDLDKAADTLYKAASAAGGALVDGVDSAADWVVDHKAAIIGGIAGTVVGLGCGLLIGATGVGAIACAAVGGAVGSLVTDLVEGGKGWKEMTADALIGGVIGGVMAPLTAIGGSAVTGAVRGMLSGGLRSAASMGRAAATNSLKSFGKAELGGLAGRMLSSRAGASAGREAAAEAAGACVGNSFAPATAVLMADGTTKRIEDVRVGDMVVATDPTTGRTEKRAVTALIIGIGVKQMVRLTVDVDGEAGDKTATIDATQGHPFWAPDLGKWVTADKLSAGSMLRTGAGTYVTVTATAKWTAQKQRVHNLSVDGLHTYYVLAGTKPVLVHNCPLSEYAESVRNKAGVKFASEYTSPSGAKYYGHNRHGQQAEGALAEALKRAAHHGGCAEVHCLIQAQAAEGADAIRGGTMRTLQTRNNSMPTSNTDAHGEVGRPCGRCSGLLKDLGID</sequence>
<dbReference type="CDD" id="cd00081">
    <property type="entry name" value="Hint"/>
    <property type="match status" value="1"/>
</dbReference>
<keyword evidence="8" id="KW-1185">Reference proteome</keyword>